<evidence type="ECO:0000313" key="2">
    <source>
        <dbReference type="Proteomes" id="UP000326582"/>
    </source>
</evidence>
<name>A0ACD0WKN6_CLALS</name>
<proteinExistence type="predicted"/>
<accession>A0ACD0WKN6</accession>
<reference evidence="2" key="1">
    <citation type="journal article" date="2019" name="MBio">
        <title>Comparative genomics for the elucidation of multidrug resistance (MDR) in Candida lusitaniae.</title>
        <authorList>
            <person name="Kannan A."/>
            <person name="Asner S.A."/>
            <person name="Trachsel E."/>
            <person name="Kelly S."/>
            <person name="Parker J."/>
            <person name="Sanglard D."/>
        </authorList>
    </citation>
    <scope>NUCLEOTIDE SEQUENCE [LARGE SCALE GENOMIC DNA]</scope>
    <source>
        <strain evidence="2">P1</strain>
    </source>
</reference>
<protein>
    <submittedName>
        <fullName evidence="1">tRNA-specific adenosine deaminase subunit</fullName>
    </submittedName>
</protein>
<dbReference type="EMBL" id="CP038487">
    <property type="protein sequence ID" value="QFZ28054.1"/>
    <property type="molecule type" value="Genomic_DNA"/>
</dbReference>
<dbReference type="Proteomes" id="UP000326582">
    <property type="component" value="Chromosome 4"/>
</dbReference>
<sequence>MDLTCHFQYMAMATFVAYRAFVNGETPVACVFVHEPTQTILAFGCNDTNRSLNGTRHAEFMAIDKILHENNLLNSPPEKVAAFFSQVVLYVTVEPCVMCASALRHVGIKKVYFGAANDRFGGNGTVIKVQENDSYLSFGGIMRVEAVHLLRNFYVQENETAPVPKLKKNRDIEGKPFPPNLDFPKYVTKDQFCAEYGQMRGAIFYEVPHPTCEVTPVLGGRYDIKNLLGDGKILAMPKLGELYPQAAFSPDNKAYAALVEEDIDTLVAFLPVVTENGEVNYETDIRPKRLKFSNEHDSR</sequence>
<keyword evidence="2" id="KW-1185">Reference proteome</keyword>
<gene>
    <name evidence="1" type="ORF">EJF14_40077</name>
</gene>
<organism evidence="1 2">
    <name type="scientific">Clavispora lusitaniae</name>
    <name type="common">Candida lusitaniae</name>
    <dbReference type="NCBI Taxonomy" id="36911"/>
    <lineage>
        <taxon>Eukaryota</taxon>
        <taxon>Fungi</taxon>
        <taxon>Dikarya</taxon>
        <taxon>Ascomycota</taxon>
        <taxon>Saccharomycotina</taxon>
        <taxon>Pichiomycetes</taxon>
        <taxon>Metschnikowiaceae</taxon>
        <taxon>Clavispora</taxon>
    </lineage>
</organism>
<evidence type="ECO:0000313" key="1">
    <source>
        <dbReference type="EMBL" id="QFZ28054.1"/>
    </source>
</evidence>